<evidence type="ECO:0000313" key="3">
    <source>
        <dbReference type="EMBL" id="KLO16108.1"/>
    </source>
</evidence>
<evidence type="ECO:0000313" key="4">
    <source>
        <dbReference type="Proteomes" id="UP000053477"/>
    </source>
</evidence>
<feature type="region of interest" description="Disordered" evidence="1">
    <location>
        <begin position="38"/>
        <end position="65"/>
    </location>
</feature>
<sequence>VICHPFGPCEPCPNDVMNEPYCQPFGNRKLLNCVPRTEHHRNLSSPDSQSPSAHPGQNPDKPLPAYESCGRITAVERADFFEFVLTNVIFAALALVGVLLRGERMRAVQAKRLAARIGVGLRRASSGNWARRLANAEEARDSLLPS</sequence>
<reference evidence="3 4" key="1">
    <citation type="submission" date="2015-04" db="EMBL/GenBank/DDBJ databases">
        <title>Complete genome sequence of Schizopora paradoxa KUC8140, a cosmopolitan wood degrader in East Asia.</title>
        <authorList>
            <consortium name="DOE Joint Genome Institute"/>
            <person name="Min B."/>
            <person name="Park H."/>
            <person name="Jang Y."/>
            <person name="Kim J.-J."/>
            <person name="Kim K.H."/>
            <person name="Pangilinan J."/>
            <person name="Lipzen A."/>
            <person name="Riley R."/>
            <person name="Grigoriev I.V."/>
            <person name="Spatafora J.W."/>
            <person name="Choi I.-G."/>
        </authorList>
    </citation>
    <scope>NUCLEOTIDE SEQUENCE [LARGE SCALE GENOMIC DNA]</scope>
    <source>
        <strain evidence="3 4">KUC8140</strain>
    </source>
</reference>
<feature type="compositionally biased region" description="Polar residues" evidence="1">
    <location>
        <begin position="43"/>
        <end position="52"/>
    </location>
</feature>
<keyword evidence="4" id="KW-1185">Reference proteome</keyword>
<feature type="non-terminal residue" evidence="3">
    <location>
        <position position="1"/>
    </location>
</feature>
<keyword evidence="2" id="KW-0812">Transmembrane</keyword>
<dbReference type="OrthoDB" id="2525787at2759"/>
<name>A0A0H2S2Y9_9AGAM</name>
<keyword evidence="2" id="KW-1133">Transmembrane helix</keyword>
<feature type="transmembrane region" description="Helical" evidence="2">
    <location>
        <begin position="83"/>
        <end position="102"/>
    </location>
</feature>
<protein>
    <submittedName>
        <fullName evidence="3">Uncharacterized protein</fullName>
    </submittedName>
</protein>
<dbReference type="Proteomes" id="UP000053477">
    <property type="component" value="Unassembled WGS sequence"/>
</dbReference>
<evidence type="ECO:0000256" key="2">
    <source>
        <dbReference type="SAM" id="Phobius"/>
    </source>
</evidence>
<dbReference type="EMBL" id="KQ085920">
    <property type="protein sequence ID" value="KLO16108.1"/>
    <property type="molecule type" value="Genomic_DNA"/>
</dbReference>
<evidence type="ECO:0000256" key="1">
    <source>
        <dbReference type="SAM" id="MobiDB-lite"/>
    </source>
</evidence>
<proteinExistence type="predicted"/>
<dbReference type="InParanoid" id="A0A0H2S2Y9"/>
<accession>A0A0H2S2Y9</accession>
<keyword evidence="2" id="KW-0472">Membrane</keyword>
<dbReference type="AlphaFoldDB" id="A0A0H2S2Y9"/>
<organism evidence="3 4">
    <name type="scientific">Schizopora paradoxa</name>
    <dbReference type="NCBI Taxonomy" id="27342"/>
    <lineage>
        <taxon>Eukaryota</taxon>
        <taxon>Fungi</taxon>
        <taxon>Dikarya</taxon>
        <taxon>Basidiomycota</taxon>
        <taxon>Agaricomycotina</taxon>
        <taxon>Agaricomycetes</taxon>
        <taxon>Hymenochaetales</taxon>
        <taxon>Schizoporaceae</taxon>
        <taxon>Schizopora</taxon>
    </lineage>
</organism>
<gene>
    <name evidence="3" type="ORF">SCHPADRAFT_823658</name>
</gene>